<feature type="domain" description="TonB-dependent receptor-like beta-barrel" evidence="12">
    <location>
        <begin position="153"/>
        <end position="615"/>
    </location>
</feature>
<dbReference type="STRING" id="877500.GCA_000935065_02044"/>
<keyword evidence="2 10" id="KW-0813">Transport</keyword>
<dbReference type="Pfam" id="PF00593">
    <property type="entry name" value="TonB_dep_Rec_b-barrel"/>
    <property type="match status" value="1"/>
</dbReference>
<dbReference type="OrthoDB" id="9800913at2"/>
<evidence type="ECO:0000256" key="8">
    <source>
        <dbReference type="ARBA" id="ARBA00023170"/>
    </source>
</evidence>
<dbReference type="EMBL" id="PDKO01000007">
    <property type="protein sequence ID" value="RXJ62664.1"/>
    <property type="molecule type" value="Genomic_DNA"/>
</dbReference>
<dbReference type="InterPro" id="IPR010917">
    <property type="entry name" value="TonB_rcpt_CS"/>
</dbReference>
<gene>
    <name evidence="14" type="ORF">CRV06_09355</name>
</gene>
<dbReference type="InterPro" id="IPR039426">
    <property type="entry name" value="TonB-dep_rcpt-like"/>
</dbReference>
<keyword evidence="5" id="KW-0732">Signal</keyword>
<dbReference type="RefSeq" id="WP_129082266.1">
    <property type="nucleotide sequence ID" value="NZ_CP041070.1"/>
</dbReference>
<keyword evidence="6 11" id="KW-0798">TonB box</keyword>
<keyword evidence="9 10" id="KW-0998">Cell outer membrane</keyword>
<reference evidence="14 15" key="1">
    <citation type="submission" date="2017-10" db="EMBL/GenBank/DDBJ databases">
        <title>Genomics of the genus Arcobacter.</title>
        <authorList>
            <person name="Perez-Cataluna A."/>
            <person name="Figueras M.J."/>
        </authorList>
    </citation>
    <scope>NUCLEOTIDE SEQUENCE [LARGE SCALE GENOMIC DNA]</scope>
    <source>
        <strain evidence="14 15">DSM 24636</strain>
    </source>
</reference>
<keyword evidence="7 10" id="KW-0472">Membrane</keyword>
<evidence type="ECO:0000259" key="12">
    <source>
        <dbReference type="Pfam" id="PF00593"/>
    </source>
</evidence>
<dbReference type="GO" id="GO:0044718">
    <property type="term" value="P:siderophore transmembrane transport"/>
    <property type="evidence" value="ECO:0007669"/>
    <property type="project" value="TreeGrafter"/>
</dbReference>
<evidence type="ECO:0000313" key="14">
    <source>
        <dbReference type="EMBL" id="RXJ62664.1"/>
    </source>
</evidence>
<dbReference type="GO" id="GO:0015344">
    <property type="term" value="F:siderophore uptake transmembrane transporter activity"/>
    <property type="evidence" value="ECO:0007669"/>
    <property type="project" value="TreeGrafter"/>
</dbReference>
<evidence type="ECO:0000256" key="6">
    <source>
        <dbReference type="ARBA" id="ARBA00023077"/>
    </source>
</evidence>
<evidence type="ECO:0000256" key="4">
    <source>
        <dbReference type="ARBA" id="ARBA00022692"/>
    </source>
</evidence>
<dbReference type="Gene3D" id="2.170.130.10">
    <property type="entry name" value="TonB-dependent receptor, plug domain"/>
    <property type="match status" value="1"/>
</dbReference>
<evidence type="ECO:0000256" key="9">
    <source>
        <dbReference type="ARBA" id="ARBA00023237"/>
    </source>
</evidence>
<dbReference type="InterPro" id="IPR037066">
    <property type="entry name" value="Plug_dom_sf"/>
</dbReference>
<name>A0A4Q0Y0P8_9BACT</name>
<dbReference type="InterPro" id="IPR012910">
    <property type="entry name" value="Plug_dom"/>
</dbReference>
<evidence type="ECO:0000256" key="10">
    <source>
        <dbReference type="PROSITE-ProRule" id="PRU01360"/>
    </source>
</evidence>
<dbReference type="InterPro" id="IPR000531">
    <property type="entry name" value="Beta-barrel_TonB"/>
</dbReference>
<evidence type="ECO:0000256" key="7">
    <source>
        <dbReference type="ARBA" id="ARBA00023136"/>
    </source>
</evidence>
<evidence type="ECO:0000256" key="11">
    <source>
        <dbReference type="RuleBase" id="RU003357"/>
    </source>
</evidence>
<dbReference type="Pfam" id="PF07715">
    <property type="entry name" value="Plug"/>
    <property type="match status" value="1"/>
</dbReference>
<dbReference type="CDD" id="cd01347">
    <property type="entry name" value="ligand_gated_channel"/>
    <property type="match status" value="1"/>
</dbReference>
<protein>
    <submittedName>
        <fullName evidence="14">TonB-dependent receptor</fullName>
    </submittedName>
</protein>
<evidence type="ECO:0000256" key="5">
    <source>
        <dbReference type="ARBA" id="ARBA00022729"/>
    </source>
</evidence>
<feature type="domain" description="TonB-dependent receptor plug" evidence="13">
    <location>
        <begin position="42"/>
        <end position="137"/>
    </location>
</feature>
<keyword evidence="4 10" id="KW-0812">Transmembrane</keyword>
<keyword evidence="8 14" id="KW-0675">Receptor</keyword>
<dbReference type="Proteomes" id="UP000290191">
    <property type="component" value="Unassembled WGS sequence"/>
</dbReference>
<comment type="subcellular location">
    <subcellularLocation>
        <location evidence="1 10">Cell outer membrane</location>
        <topology evidence="1 10">Multi-pass membrane protein</topology>
    </subcellularLocation>
</comment>
<sequence length="641" mass="74182">MKKKILCSVCMATLLYANESEQFNLGEIDISETKNVSNKEEILSEDMQLHNSTDISEALSNTAGVFLSNSGARAEKTISIRGFNSTRVAVFMDGIPIYVPYDGNFDYGRFTTADLSKIDISKGFSSVRYGANTMAGVVNLISKKPTKEFEGNISLGSNFDDDFGVSQYTTSVNLGTKQEKYYLQFAGSIRDRDHFDISSDFNKTENQPKDERIHSSSNDKKFSIKAGWTPDDNSEYAIMYSKIDAEKEQPKITDGSLGREREWDWPQWDKEGVYLFTDNNFGQNYLKTRWFYDKFENYLIQYRRDSDWDTFQWGSRYDDYSYGGSVEFGMPLKNHEIVSSVSYKYDSHKGYDEDDVKNEDYADETISIALEDTYSITDSLALVAGISYDRLEDDKIWDEDGKYSIKSIDSFNPQIGLFYDIDTKQKISFTIARKTHLPTMKERYSEKMGDGLANPDLKEEKATHYELSYTNFLTDNFNFKTNLFLIDYKDAIQSVSVGSLDQNQNIGDFRHEGIELELNAYFDRFSSGLNYTYIDIEDRDDSDYERTGIPEHAIFGFAKYNFTKDFSFYGNVKHERGTKLEYDDNKYKKNNYTTVDTKLIYTYNDLTFEAGVKNLLDEDYYYDLGYPEAGREYFVNMRYTF</sequence>
<comment type="similarity">
    <text evidence="10 11">Belongs to the TonB-dependent receptor family.</text>
</comment>
<dbReference type="PANTHER" id="PTHR30069:SF29">
    <property type="entry name" value="HEMOGLOBIN AND HEMOGLOBIN-HAPTOGLOBIN-BINDING PROTEIN 1-RELATED"/>
    <property type="match status" value="1"/>
</dbReference>
<dbReference type="PANTHER" id="PTHR30069">
    <property type="entry name" value="TONB-DEPENDENT OUTER MEMBRANE RECEPTOR"/>
    <property type="match status" value="1"/>
</dbReference>
<dbReference type="GO" id="GO:0009279">
    <property type="term" value="C:cell outer membrane"/>
    <property type="evidence" value="ECO:0007669"/>
    <property type="project" value="UniProtKB-SubCell"/>
</dbReference>
<dbReference type="Gene3D" id="2.40.170.20">
    <property type="entry name" value="TonB-dependent receptor, beta-barrel domain"/>
    <property type="match status" value="1"/>
</dbReference>
<comment type="caution">
    <text evidence="14">The sequence shown here is derived from an EMBL/GenBank/DDBJ whole genome shotgun (WGS) entry which is preliminary data.</text>
</comment>
<accession>A0A4Q0Y0P8</accession>
<evidence type="ECO:0000313" key="15">
    <source>
        <dbReference type="Proteomes" id="UP000290191"/>
    </source>
</evidence>
<dbReference type="PROSITE" id="PS01156">
    <property type="entry name" value="TONB_DEPENDENT_REC_2"/>
    <property type="match status" value="1"/>
</dbReference>
<evidence type="ECO:0000256" key="3">
    <source>
        <dbReference type="ARBA" id="ARBA00022452"/>
    </source>
</evidence>
<dbReference type="AlphaFoldDB" id="A0A4Q0Y0P8"/>
<dbReference type="SUPFAM" id="SSF56935">
    <property type="entry name" value="Porins"/>
    <property type="match status" value="1"/>
</dbReference>
<proteinExistence type="inferred from homology"/>
<keyword evidence="3 10" id="KW-1134">Transmembrane beta strand</keyword>
<evidence type="ECO:0000256" key="2">
    <source>
        <dbReference type="ARBA" id="ARBA00022448"/>
    </source>
</evidence>
<dbReference type="PROSITE" id="PS52016">
    <property type="entry name" value="TONB_DEPENDENT_REC_3"/>
    <property type="match status" value="1"/>
</dbReference>
<keyword evidence="15" id="KW-1185">Reference proteome</keyword>
<dbReference type="InterPro" id="IPR036942">
    <property type="entry name" value="Beta-barrel_TonB_sf"/>
</dbReference>
<evidence type="ECO:0000256" key="1">
    <source>
        <dbReference type="ARBA" id="ARBA00004571"/>
    </source>
</evidence>
<organism evidence="14 15">
    <name type="scientific">Halarcobacter anaerophilus</name>
    <dbReference type="NCBI Taxonomy" id="877500"/>
    <lineage>
        <taxon>Bacteria</taxon>
        <taxon>Pseudomonadati</taxon>
        <taxon>Campylobacterota</taxon>
        <taxon>Epsilonproteobacteria</taxon>
        <taxon>Campylobacterales</taxon>
        <taxon>Arcobacteraceae</taxon>
        <taxon>Halarcobacter</taxon>
    </lineage>
</organism>
<evidence type="ECO:0000259" key="13">
    <source>
        <dbReference type="Pfam" id="PF07715"/>
    </source>
</evidence>